<protein>
    <recommendedName>
        <fullName evidence="6">tRNA(Ile)-lysidine synthase</fullName>
        <ecNumber evidence="6">6.3.4.19</ecNumber>
    </recommendedName>
    <alternativeName>
        <fullName evidence="6">tRNA(Ile)-2-lysyl-cytidine synthase</fullName>
    </alternativeName>
    <alternativeName>
        <fullName evidence="6">tRNA(Ile)-lysidine synthetase</fullName>
    </alternativeName>
</protein>
<comment type="catalytic activity">
    <reaction evidence="5 6">
        <text>cytidine(34) in tRNA(Ile2) + L-lysine + ATP = lysidine(34) in tRNA(Ile2) + AMP + diphosphate + H(+)</text>
        <dbReference type="Rhea" id="RHEA:43744"/>
        <dbReference type="Rhea" id="RHEA-COMP:10625"/>
        <dbReference type="Rhea" id="RHEA-COMP:10670"/>
        <dbReference type="ChEBI" id="CHEBI:15378"/>
        <dbReference type="ChEBI" id="CHEBI:30616"/>
        <dbReference type="ChEBI" id="CHEBI:32551"/>
        <dbReference type="ChEBI" id="CHEBI:33019"/>
        <dbReference type="ChEBI" id="CHEBI:82748"/>
        <dbReference type="ChEBI" id="CHEBI:83665"/>
        <dbReference type="ChEBI" id="CHEBI:456215"/>
        <dbReference type="EC" id="6.3.4.19"/>
    </reaction>
</comment>
<dbReference type="GO" id="GO:0005737">
    <property type="term" value="C:cytoplasm"/>
    <property type="evidence" value="ECO:0007669"/>
    <property type="project" value="UniProtKB-SubCell"/>
</dbReference>
<keyword evidence="2 6" id="KW-0819">tRNA processing</keyword>
<evidence type="ECO:0000256" key="3">
    <source>
        <dbReference type="ARBA" id="ARBA00022741"/>
    </source>
</evidence>
<evidence type="ECO:0000256" key="4">
    <source>
        <dbReference type="ARBA" id="ARBA00022840"/>
    </source>
</evidence>
<sequence>MLIRLAKIFKKSDFTHCQKLIVAASGGGDSLALLFLLKDYFKTLLSPPEIIVVTVDHQLREESACEVQKVAEICRAYQIKHVIVRWEGTKPKTDISQKARVARYDLLFQEAEKQGATLIMTGHTLNDQVETYYMRCQRVLKDKAVSQKGGRGDEVFALRSKGEGGVGVEQGDEAAGAQCGVEAAGVSQQEGWGDYNNTWEEMGVTGPLKGASVLKDNGELIERGLSCIAREALLRRKVRLIRPLLGIKRDSLRAYLRLRGIEWIDDPTNDDLRFERVRVRHSIHFKDFSEVAQKVNEAALKRRQYAQMIADLILALDIVVEYGRCFIKRPEPFLCRHPGFPFVVGLFAVLMGGSPYLLASQKLSALNQKLCLHSLEKKRFTLAGSLIEYGQKGIAFWREARNIQEAIILPGQTFLWDGRYQITNHERDALKVRAADLVHLKQFFRYGKYFSNTHIIGEGEVIGDMVDFEAMVDRKRPHFPSLQSLPLVLGAKGIDIPELSHLSCCHKVTVQRILAPFNWLSLREDAALINVVEPFFNIT</sequence>
<proteinExistence type="inferred from homology"/>
<reference evidence="8" key="1">
    <citation type="submission" date="2013-11" db="EMBL/GenBank/DDBJ databases">
        <authorList>
            <person name="GENOMES U."/>
        </authorList>
    </citation>
    <scope>NUCLEOTIDE SEQUENCE</scope>
    <source>
        <strain evidence="8">MVT06</strain>
    </source>
</reference>
<feature type="binding site" evidence="6">
    <location>
        <begin position="25"/>
        <end position="30"/>
    </location>
    <ligand>
        <name>ATP</name>
        <dbReference type="ChEBI" id="CHEBI:30616"/>
    </ligand>
</feature>
<dbReference type="Gene3D" id="3.40.50.620">
    <property type="entry name" value="HUPs"/>
    <property type="match status" value="1"/>
</dbReference>
<comment type="function">
    <text evidence="6">Ligates lysine onto the cytidine present at position 34 of the AUA codon-specific tRNA(Ile) that contains the anticodon CAU, in an ATP-dependent manner. Cytidine is converted to lysidine, thus changing the amino acid specificity of the tRNA from methionine to isoleucine.</text>
</comment>
<dbReference type="SUPFAM" id="SSF52402">
    <property type="entry name" value="Adenine nucleotide alpha hydrolases-like"/>
    <property type="match status" value="1"/>
</dbReference>
<dbReference type="GO" id="GO:0032267">
    <property type="term" value="F:tRNA(Ile)-lysidine synthase activity"/>
    <property type="evidence" value="ECO:0007669"/>
    <property type="project" value="UniProtKB-EC"/>
</dbReference>
<reference evidence="8" key="2">
    <citation type="submission" date="2014-05" db="EMBL/GenBank/DDBJ databases">
        <title>Genome sequencing of Bartonella spp. isolated from human blood.</title>
        <authorList>
            <person name="Raoult D."/>
        </authorList>
    </citation>
    <scope>NUCLEOTIDE SEQUENCE</scope>
    <source>
        <strain evidence="8">MVT06</strain>
    </source>
</reference>
<comment type="similarity">
    <text evidence="6">Belongs to the tRNA(Ile)-lysidine synthase family.</text>
</comment>
<dbReference type="InterPro" id="IPR012795">
    <property type="entry name" value="tRNA_Ile_lys_synt_N"/>
</dbReference>
<dbReference type="EC" id="6.3.4.19" evidence="6"/>
<dbReference type="GO" id="GO:0005524">
    <property type="term" value="F:ATP binding"/>
    <property type="evidence" value="ECO:0007669"/>
    <property type="project" value="UniProtKB-UniRule"/>
</dbReference>
<keyword evidence="3 6" id="KW-0547">Nucleotide-binding</keyword>
<feature type="domain" description="tRNA(Ile)-lysidine/2-thiocytidine synthase N-terminal" evidence="7">
    <location>
        <begin position="223"/>
        <end position="281"/>
    </location>
</feature>
<evidence type="ECO:0000256" key="2">
    <source>
        <dbReference type="ARBA" id="ARBA00022694"/>
    </source>
</evidence>
<dbReference type="AlphaFoldDB" id="A0A024LQD2"/>
<dbReference type="PANTHER" id="PTHR43033:SF1">
    <property type="entry name" value="TRNA(ILE)-LYSIDINE SYNTHASE-RELATED"/>
    <property type="match status" value="1"/>
</dbReference>
<dbReference type="NCBIfam" id="TIGR02432">
    <property type="entry name" value="lysidine_TilS_N"/>
    <property type="match status" value="1"/>
</dbReference>
<gene>
    <name evidence="6" type="primary">tilS</name>
    <name evidence="8" type="ORF">BN1046_00316</name>
</gene>
<evidence type="ECO:0000259" key="7">
    <source>
        <dbReference type="Pfam" id="PF01171"/>
    </source>
</evidence>
<accession>A0A024LQD2</accession>
<comment type="subcellular location">
    <subcellularLocation>
        <location evidence="6">Cytoplasm</location>
    </subcellularLocation>
</comment>
<dbReference type="HAMAP" id="MF_01161">
    <property type="entry name" value="tRNA_Ile_lys_synt"/>
    <property type="match status" value="1"/>
</dbReference>
<evidence type="ECO:0000256" key="5">
    <source>
        <dbReference type="ARBA" id="ARBA00048539"/>
    </source>
</evidence>
<dbReference type="PANTHER" id="PTHR43033">
    <property type="entry name" value="TRNA(ILE)-LYSIDINE SYNTHASE-RELATED"/>
    <property type="match status" value="1"/>
</dbReference>
<keyword evidence="6" id="KW-0963">Cytoplasm</keyword>
<evidence type="ECO:0000313" key="8">
    <source>
        <dbReference type="EMBL" id="CDP79423.1"/>
    </source>
</evidence>
<feature type="domain" description="tRNA(Ile)-lysidine/2-thiocytidine synthase N-terminal" evidence="7">
    <location>
        <begin position="19"/>
        <end position="139"/>
    </location>
</feature>
<dbReference type="GO" id="GO:0006400">
    <property type="term" value="P:tRNA modification"/>
    <property type="evidence" value="ECO:0007669"/>
    <property type="project" value="UniProtKB-UniRule"/>
</dbReference>
<comment type="domain">
    <text evidence="6">The N-terminal region contains the highly conserved SGGXDS motif, predicted to be a P-loop motif involved in ATP binding.</text>
</comment>
<dbReference type="CDD" id="cd01992">
    <property type="entry name" value="TilS_N"/>
    <property type="match status" value="1"/>
</dbReference>
<dbReference type="Pfam" id="PF01171">
    <property type="entry name" value="ATP_bind_3"/>
    <property type="match status" value="2"/>
</dbReference>
<keyword evidence="4 6" id="KW-0067">ATP-binding</keyword>
<name>A0A024LQD2_9HYPH</name>
<dbReference type="InterPro" id="IPR014729">
    <property type="entry name" value="Rossmann-like_a/b/a_fold"/>
</dbReference>
<organism evidence="8">
    <name type="scientific">Bartonella schoenbuchensis</name>
    <dbReference type="NCBI Taxonomy" id="165694"/>
    <lineage>
        <taxon>Bacteria</taxon>
        <taxon>Pseudomonadati</taxon>
        <taxon>Pseudomonadota</taxon>
        <taxon>Alphaproteobacteria</taxon>
        <taxon>Hyphomicrobiales</taxon>
        <taxon>Bartonellaceae</taxon>
        <taxon>Bartonella</taxon>
    </lineage>
</organism>
<dbReference type="EMBL" id="HG977193">
    <property type="protein sequence ID" value="CDP79423.1"/>
    <property type="molecule type" value="Genomic_DNA"/>
</dbReference>
<dbReference type="InterPro" id="IPR012094">
    <property type="entry name" value="tRNA_Ile_lys_synt"/>
</dbReference>
<keyword evidence="1 6" id="KW-0436">Ligase</keyword>
<evidence type="ECO:0000256" key="6">
    <source>
        <dbReference type="HAMAP-Rule" id="MF_01161"/>
    </source>
</evidence>
<evidence type="ECO:0000256" key="1">
    <source>
        <dbReference type="ARBA" id="ARBA00022598"/>
    </source>
</evidence>
<dbReference type="InterPro" id="IPR011063">
    <property type="entry name" value="TilS/TtcA_N"/>
</dbReference>